<keyword evidence="4" id="KW-1185">Reference proteome</keyword>
<gene>
    <name evidence="3" type="ORF">CUN59_04050</name>
</gene>
<organism evidence="3 4">
    <name type="scientific">Cuspidothrix issatschenkoi CHARLIE-1</name>
    <dbReference type="NCBI Taxonomy" id="2052836"/>
    <lineage>
        <taxon>Bacteria</taxon>
        <taxon>Bacillati</taxon>
        <taxon>Cyanobacteriota</taxon>
        <taxon>Cyanophyceae</taxon>
        <taxon>Nostocales</taxon>
        <taxon>Aphanizomenonaceae</taxon>
        <taxon>Cuspidothrix</taxon>
    </lineage>
</organism>
<dbReference type="CDD" id="cd06533">
    <property type="entry name" value="Glyco_transf_WecG_TagA"/>
    <property type="match status" value="1"/>
</dbReference>
<accession>A0A2S6CXS1</accession>
<reference evidence="3 4" key="1">
    <citation type="submission" date="2018-02" db="EMBL/GenBank/DDBJ databases">
        <title>Discovery of a pederin family compound in a non-symbiotic bloom-forming cyanobacterium.</title>
        <authorList>
            <person name="Kust A."/>
            <person name="Mares J."/>
            <person name="Jokela J."/>
            <person name="Urajova P."/>
            <person name="Hajek J."/>
            <person name="Saurav K."/>
            <person name="Voracova K."/>
            <person name="Fewer D.P."/>
            <person name="Haapaniemi E."/>
            <person name="Permi P."/>
            <person name="Rehakova K."/>
            <person name="Sivonen K."/>
            <person name="Hrouzek P."/>
        </authorList>
    </citation>
    <scope>NUCLEOTIDE SEQUENCE [LARGE SCALE GENOMIC DNA]</scope>
    <source>
        <strain evidence="3 4">CHARLIE-1</strain>
    </source>
</reference>
<name>A0A2S6CXS1_9CYAN</name>
<dbReference type="InterPro" id="IPR004629">
    <property type="entry name" value="WecG_TagA_CpsF"/>
</dbReference>
<dbReference type="AlphaFoldDB" id="A0A2S6CXS1"/>
<dbReference type="RefSeq" id="WP_104386630.1">
    <property type="nucleotide sequence ID" value="NZ_PGEM01000025.1"/>
</dbReference>
<dbReference type="Proteomes" id="UP000239589">
    <property type="component" value="Unassembled WGS sequence"/>
</dbReference>
<evidence type="ECO:0000256" key="2">
    <source>
        <dbReference type="ARBA" id="ARBA00022679"/>
    </source>
</evidence>
<dbReference type="Pfam" id="PF03808">
    <property type="entry name" value="Glyco_tran_WecG"/>
    <property type="match status" value="1"/>
</dbReference>
<dbReference type="OrthoDB" id="9771846at2"/>
<dbReference type="EMBL" id="PGEM01000025">
    <property type="protein sequence ID" value="PPJ64565.1"/>
    <property type="molecule type" value="Genomic_DNA"/>
</dbReference>
<protein>
    <submittedName>
        <fullName evidence="3">Glycosyltransferase</fullName>
    </submittedName>
</protein>
<dbReference type="NCBIfam" id="TIGR00696">
    <property type="entry name" value="wecG_tagA_cpsF"/>
    <property type="match status" value="1"/>
</dbReference>
<evidence type="ECO:0000313" key="4">
    <source>
        <dbReference type="Proteomes" id="UP000239589"/>
    </source>
</evidence>
<evidence type="ECO:0000256" key="1">
    <source>
        <dbReference type="ARBA" id="ARBA00022676"/>
    </source>
</evidence>
<dbReference type="PANTHER" id="PTHR34136:SF1">
    <property type="entry name" value="UDP-N-ACETYL-D-MANNOSAMINURONIC ACID TRANSFERASE"/>
    <property type="match status" value="1"/>
</dbReference>
<evidence type="ECO:0000313" key="3">
    <source>
        <dbReference type="EMBL" id="PPJ64565.1"/>
    </source>
</evidence>
<keyword evidence="1" id="KW-0328">Glycosyltransferase</keyword>
<sequence length="254" mass="28824">MFKLPQAFSVLGLPVHVMKDYPDWLIDCLQKGQGTHVVTLNAEMTMQAERNLALAKVIKNAELVIPDGAGVVLYLQYLLGQDIQRCPGIELAEKLLETVAKQQMAASIFLYGGAPGVAATAANLWQEKLPTLKILGTHSGYHSPEEEQQLLETLTQLQPQIIFVGLGVPRQELWIAEHRHLCPHSIWVGVGGSFDIWSGTKTRAPYWLANNNLEWLYRLYQEPWRWRRMLALPEFAFKSLIYRLTAKDVKTLEY</sequence>
<keyword evidence="2 3" id="KW-0808">Transferase</keyword>
<dbReference type="GO" id="GO:0016758">
    <property type="term" value="F:hexosyltransferase activity"/>
    <property type="evidence" value="ECO:0007669"/>
    <property type="project" value="TreeGrafter"/>
</dbReference>
<comment type="caution">
    <text evidence="3">The sequence shown here is derived from an EMBL/GenBank/DDBJ whole genome shotgun (WGS) entry which is preliminary data.</text>
</comment>
<proteinExistence type="predicted"/>
<dbReference type="PANTHER" id="PTHR34136">
    <property type="match status" value="1"/>
</dbReference>